<evidence type="ECO:0000256" key="1">
    <source>
        <dbReference type="ARBA" id="ARBA00022630"/>
    </source>
</evidence>
<dbReference type="RefSeq" id="WP_062246863.1">
    <property type="nucleotide sequence ID" value="NZ_MRCA01000008.1"/>
</dbReference>
<gene>
    <name evidence="5" type="ORF">NIES592_15230</name>
</gene>
<dbReference type="PANTHER" id="PTHR23026:SF90">
    <property type="entry name" value="IODOTYROSINE DEIODINASE 1"/>
    <property type="match status" value="1"/>
</dbReference>
<evidence type="ECO:0000259" key="4">
    <source>
        <dbReference type="Pfam" id="PF00881"/>
    </source>
</evidence>
<dbReference type="OrthoDB" id="9782629at2"/>
<dbReference type="PANTHER" id="PTHR23026">
    <property type="entry name" value="NADPH NITROREDUCTASE"/>
    <property type="match status" value="1"/>
</dbReference>
<dbReference type="Proteomes" id="UP000186391">
    <property type="component" value="Unassembled WGS sequence"/>
</dbReference>
<dbReference type="EMBL" id="MRCA01000008">
    <property type="protein sequence ID" value="OKH12985.1"/>
    <property type="molecule type" value="Genomic_DNA"/>
</dbReference>
<keyword evidence="6" id="KW-1185">Reference proteome</keyword>
<accession>A0A1U7GXC5</accession>
<evidence type="ECO:0000313" key="5">
    <source>
        <dbReference type="EMBL" id="OKH12985.1"/>
    </source>
</evidence>
<keyword evidence="2" id="KW-0288">FMN</keyword>
<dbReference type="Pfam" id="PF00881">
    <property type="entry name" value="Nitroreductase"/>
    <property type="match status" value="1"/>
</dbReference>
<evidence type="ECO:0000256" key="3">
    <source>
        <dbReference type="ARBA" id="ARBA00023002"/>
    </source>
</evidence>
<organism evidence="5 6">
    <name type="scientific">Fischerella major NIES-592</name>
    <dbReference type="NCBI Taxonomy" id="210994"/>
    <lineage>
        <taxon>Bacteria</taxon>
        <taxon>Bacillati</taxon>
        <taxon>Cyanobacteriota</taxon>
        <taxon>Cyanophyceae</taxon>
        <taxon>Nostocales</taxon>
        <taxon>Hapalosiphonaceae</taxon>
        <taxon>Fischerella</taxon>
    </lineage>
</organism>
<comment type="caution">
    <text evidence="5">The sequence shown here is derived from an EMBL/GenBank/DDBJ whole genome shotgun (WGS) entry which is preliminary data.</text>
</comment>
<dbReference type="InterPro" id="IPR029479">
    <property type="entry name" value="Nitroreductase"/>
</dbReference>
<reference evidence="5 6" key="1">
    <citation type="submission" date="2016-11" db="EMBL/GenBank/DDBJ databases">
        <title>Draft Genome Sequences of Nine Cyanobacterial Strains from Diverse Habitats.</title>
        <authorList>
            <person name="Zhu T."/>
            <person name="Hou S."/>
            <person name="Lu X."/>
            <person name="Hess W.R."/>
        </authorList>
    </citation>
    <scope>NUCLEOTIDE SEQUENCE [LARGE SCALE GENOMIC DNA]</scope>
    <source>
        <strain evidence="5 6">NIES-592</strain>
    </source>
</reference>
<dbReference type="GO" id="GO:0016491">
    <property type="term" value="F:oxidoreductase activity"/>
    <property type="evidence" value="ECO:0007669"/>
    <property type="project" value="UniProtKB-KW"/>
</dbReference>
<dbReference type="AlphaFoldDB" id="A0A1U7GXC5"/>
<dbReference type="InterPro" id="IPR050627">
    <property type="entry name" value="Nitroreductase/BluB"/>
</dbReference>
<dbReference type="NCBIfam" id="TIGR02476">
    <property type="entry name" value="BluB"/>
    <property type="match status" value="1"/>
</dbReference>
<keyword evidence="1" id="KW-0285">Flavoprotein</keyword>
<dbReference type="SUPFAM" id="SSF55469">
    <property type="entry name" value="FMN-dependent nitroreductase-like"/>
    <property type="match status" value="1"/>
</dbReference>
<protein>
    <submittedName>
        <fullName evidence="5">5,6-dimethylbenzimidazole synthase</fullName>
    </submittedName>
</protein>
<keyword evidence="3" id="KW-0560">Oxidoreductase</keyword>
<dbReference type="InterPro" id="IPR000415">
    <property type="entry name" value="Nitroreductase-like"/>
</dbReference>
<name>A0A1U7GXC5_9CYAN</name>
<evidence type="ECO:0000313" key="6">
    <source>
        <dbReference type="Proteomes" id="UP000186391"/>
    </source>
</evidence>
<sequence length="202" mass="23056">MELEQCLKLRRDTRHFLKDDVPETVLKKALTAAHCAPSVGLSEPWRFVVVRNQQTKAILKQSFVKIRAKAEANLANEQDKLKLHKSLKLEAIEDAPIGLAVFCEYPKENYTIGTVWTDETLKWSCVCAIQNLWLSLTEQGYSAGWVSILDYDQLKQVLSVPDDWEPLGYLCIGKPATDYDGQPMLEQVGWKQRCSEPVVIYR</sequence>
<dbReference type="InterPro" id="IPR012825">
    <property type="entry name" value="BluB"/>
</dbReference>
<evidence type="ECO:0000256" key="2">
    <source>
        <dbReference type="ARBA" id="ARBA00022643"/>
    </source>
</evidence>
<dbReference type="Gene3D" id="3.40.109.10">
    <property type="entry name" value="NADH Oxidase"/>
    <property type="match status" value="1"/>
</dbReference>
<feature type="domain" description="Nitroreductase" evidence="4">
    <location>
        <begin position="9"/>
        <end position="174"/>
    </location>
</feature>
<proteinExistence type="predicted"/>